<dbReference type="Proteomes" id="UP000095009">
    <property type="component" value="Unassembled WGS sequence"/>
</dbReference>
<feature type="compositionally biased region" description="Low complexity" evidence="1">
    <location>
        <begin position="850"/>
        <end position="866"/>
    </location>
</feature>
<proteinExistence type="predicted"/>
<sequence length="981" mass="107157">MTENRSPAKPSPVQYRYSSLFDVPAKSKNAPNPLMNPVGISGTDSPSSLPLSSPPLSHEHNMPNNHIEPKPSGSYINGQPLSVPSAPNFIPTTFAKRTPVRRKPVGASSSNTNNDSISPAVSPLNSRSPTLLSSPVQKTTSHTLPVTRPLSFIQSSNNIFSTSTKPLSFSTSKVSSLPAVPLSLPTVVPTTNLNPASSPMPKSTLHSNNETFSNIEFSNPSDQSEHNSIMLDRQKSLSYGEFPESTITDSVMKPVDEQVPNEPPVSDLHNLSDQDSQSSETEFQGEGGVLDLLRTPAIDDFTAPTVQPFSNSDFNQAFSEGSFEDIKRTSNLTYSKRSPCNKNHRKNNSEFEFLDSDKTPTGEPGNQAGIDEKSLNEAHHENVLNLDNASSPISNSSILAEVGYGQVPNSSQFERAHVDSERVEDMRVPINLQTLISEGYDWKRESTPYDNSSVMDHYHPGPEHVNTDVNSIISDNEISGNINNEVNITCDLSEKRDEEPVNEESYSEKVDDSASLGSNSNISYASNERVYDYYTEEFQPKPIDEKVIPQDGLYVIKPLCTGSSSGYDPLRKNSVYSEASLESSTSAQSDNYYYEEHPRQLGIVNTNNSDDTNNDYSDTMDSNGNSSQSESSEFVPSRQSTRDSYRSLRSSNSTNTNGSHPLYMNDISGLNSYDQHQFEAGYNSYGTNPYSVNATATYPEINPNGPDMSKMVSRVGSIKRKEIRTSNLMHSKSNSRPGETFPGPNPAAIAASSASVVRRNSSVLSSRPKSVMSNASSKTQYGKGVQSAYVYTLRRKAATVWCDVPSKVWGLPIEISDAKNSFGKVKISKGAMDIRHSHLKPRLLDSEVDSSSSISGGSLGSNSSVGKNDFRGNTKLEREGTISRYPMNNPKATTPSLAMSELSISRTNESSSSSRRDSSINGGAIWTGSTRNSIDHNPNDFKQKSESISMLVSRSRNNSESSVESIQDVSKIKLFVANPDM</sequence>
<evidence type="ECO:0000256" key="1">
    <source>
        <dbReference type="SAM" id="MobiDB-lite"/>
    </source>
</evidence>
<feature type="region of interest" description="Disordered" evidence="1">
    <location>
        <begin position="603"/>
        <end position="663"/>
    </location>
</feature>
<gene>
    <name evidence="2" type="ORF">NADFUDRAFT_51170</name>
</gene>
<feature type="region of interest" description="Disordered" evidence="1">
    <location>
        <begin position="845"/>
        <end position="964"/>
    </location>
</feature>
<dbReference type="OrthoDB" id="4092749at2759"/>
<feature type="compositionally biased region" description="Low complexity" evidence="1">
    <location>
        <begin position="605"/>
        <end position="633"/>
    </location>
</feature>
<organism evidence="2 3">
    <name type="scientific">Nadsonia fulvescens var. elongata DSM 6958</name>
    <dbReference type="NCBI Taxonomy" id="857566"/>
    <lineage>
        <taxon>Eukaryota</taxon>
        <taxon>Fungi</taxon>
        <taxon>Dikarya</taxon>
        <taxon>Ascomycota</taxon>
        <taxon>Saccharomycotina</taxon>
        <taxon>Dipodascomycetes</taxon>
        <taxon>Dipodascales</taxon>
        <taxon>Dipodascales incertae sedis</taxon>
        <taxon>Nadsonia</taxon>
    </lineage>
</organism>
<protein>
    <submittedName>
        <fullName evidence="2">Uncharacterized protein</fullName>
    </submittedName>
</protein>
<feature type="region of interest" description="Disordered" evidence="1">
    <location>
        <begin position="24"/>
        <end position="78"/>
    </location>
</feature>
<feature type="compositionally biased region" description="Polar residues" evidence="1">
    <location>
        <begin position="269"/>
        <end position="282"/>
    </location>
</feature>
<accession>A0A1E3PKC5</accession>
<feature type="compositionally biased region" description="Low complexity" evidence="1">
    <location>
        <begin position="647"/>
        <end position="659"/>
    </location>
</feature>
<feature type="compositionally biased region" description="Low complexity" evidence="1">
    <location>
        <begin position="45"/>
        <end position="56"/>
    </location>
</feature>
<feature type="region of interest" description="Disordered" evidence="1">
    <location>
        <begin position="247"/>
        <end position="286"/>
    </location>
</feature>
<feature type="compositionally biased region" description="Low complexity" evidence="1">
    <location>
        <begin position="952"/>
        <end position="964"/>
    </location>
</feature>
<reference evidence="2 3" key="1">
    <citation type="journal article" date="2016" name="Proc. Natl. Acad. Sci. U.S.A.">
        <title>Comparative genomics of biotechnologically important yeasts.</title>
        <authorList>
            <person name="Riley R."/>
            <person name="Haridas S."/>
            <person name="Wolfe K.H."/>
            <person name="Lopes M.R."/>
            <person name="Hittinger C.T."/>
            <person name="Goeker M."/>
            <person name="Salamov A.A."/>
            <person name="Wisecaver J.H."/>
            <person name="Long T.M."/>
            <person name="Calvey C.H."/>
            <person name="Aerts A.L."/>
            <person name="Barry K.W."/>
            <person name="Choi C."/>
            <person name="Clum A."/>
            <person name="Coughlan A.Y."/>
            <person name="Deshpande S."/>
            <person name="Douglass A.P."/>
            <person name="Hanson S.J."/>
            <person name="Klenk H.-P."/>
            <person name="LaButti K.M."/>
            <person name="Lapidus A."/>
            <person name="Lindquist E.A."/>
            <person name="Lipzen A.M."/>
            <person name="Meier-Kolthoff J.P."/>
            <person name="Ohm R.A."/>
            <person name="Otillar R.P."/>
            <person name="Pangilinan J.L."/>
            <person name="Peng Y."/>
            <person name="Rokas A."/>
            <person name="Rosa C.A."/>
            <person name="Scheuner C."/>
            <person name="Sibirny A.A."/>
            <person name="Slot J.C."/>
            <person name="Stielow J.B."/>
            <person name="Sun H."/>
            <person name="Kurtzman C.P."/>
            <person name="Blackwell M."/>
            <person name="Grigoriev I.V."/>
            <person name="Jeffries T.W."/>
        </authorList>
    </citation>
    <scope>NUCLEOTIDE SEQUENCE [LARGE SCALE GENOMIC DNA]</scope>
    <source>
        <strain evidence="2 3">DSM 6958</strain>
    </source>
</reference>
<dbReference type="EMBL" id="KV454409">
    <property type="protein sequence ID" value="ODQ65891.1"/>
    <property type="molecule type" value="Genomic_DNA"/>
</dbReference>
<feature type="compositionally biased region" description="Basic and acidic residues" evidence="1">
    <location>
        <begin position="868"/>
        <end position="881"/>
    </location>
</feature>
<evidence type="ECO:0000313" key="3">
    <source>
        <dbReference type="Proteomes" id="UP000095009"/>
    </source>
</evidence>
<feature type="compositionally biased region" description="Low complexity" evidence="1">
    <location>
        <begin position="900"/>
        <end position="913"/>
    </location>
</feature>
<feature type="region of interest" description="Disordered" evidence="1">
    <location>
        <begin position="336"/>
        <end position="367"/>
    </location>
</feature>
<name>A0A1E3PKC5_9ASCO</name>
<dbReference type="AlphaFoldDB" id="A0A1E3PKC5"/>
<feature type="compositionally biased region" description="Polar residues" evidence="1">
    <location>
        <begin position="107"/>
        <end position="142"/>
    </location>
</feature>
<keyword evidence="3" id="KW-1185">Reference proteome</keyword>
<feature type="compositionally biased region" description="Basic and acidic residues" evidence="1">
    <location>
        <begin position="933"/>
        <end position="945"/>
    </location>
</feature>
<feature type="region of interest" description="Disordered" evidence="1">
    <location>
        <begin position="494"/>
        <end position="521"/>
    </location>
</feature>
<evidence type="ECO:0000313" key="2">
    <source>
        <dbReference type="EMBL" id="ODQ65891.1"/>
    </source>
</evidence>
<feature type="region of interest" description="Disordered" evidence="1">
    <location>
        <begin position="95"/>
        <end position="142"/>
    </location>
</feature>